<reference evidence="2" key="1">
    <citation type="journal article" date="2022" name="Int. J. Mol. Sci.">
        <title>Draft Genome of Tanacetum Coccineum: Genomic Comparison of Closely Related Tanacetum-Family Plants.</title>
        <authorList>
            <person name="Yamashiro T."/>
            <person name="Shiraishi A."/>
            <person name="Nakayama K."/>
            <person name="Satake H."/>
        </authorList>
    </citation>
    <scope>NUCLEOTIDE SEQUENCE</scope>
</reference>
<dbReference type="PANTHER" id="PTHR14000:SF1">
    <property type="entry name" value="HISTONE H2A DEUBIQUITINASE (DUF3755)"/>
    <property type="match status" value="1"/>
</dbReference>
<evidence type="ECO:0000313" key="2">
    <source>
        <dbReference type="EMBL" id="GJT57114.1"/>
    </source>
</evidence>
<dbReference type="SUPFAM" id="SSF46689">
    <property type="entry name" value="Homeodomain-like"/>
    <property type="match status" value="1"/>
</dbReference>
<feature type="compositionally biased region" description="Basic and acidic residues" evidence="1">
    <location>
        <begin position="105"/>
        <end position="114"/>
    </location>
</feature>
<dbReference type="Gene3D" id="1.10.10.60">
    <property type="entry name" value="Homeodomain-like"/>
    <property type="match status" value="1"/>
</dbReference>
<protein>
    <submittedName>
        <fullName evidence="2">Homeodomain-like protein</fullName>
    </submittedName>
</protein>
<keyword evidence="3" id="KW-1185">Reference proteome</keyword>
<feature type="region of interest" description="Disordered" evidence="1">
    <location>
        <begin position="105"/>
        <end position="153"/>
    </location>
</feature>
<dbReference type="EMBL" id="BQNB010016904">
    <property type="protein sequence ID" value="GJT57114.1"/>
    <property type="molecule type" value="Genomic_DNA"/>
</dbReference>
<comment type="caution">
    <text evidence="2">The sequence shown here is derived from an EMBL/GenBank/DDBJ whole genome shotgun (WGS) entry which is preliminary data.</text>
</comment>
<reference evidence="2" key="2">
    <citation type="submission" date="2022-01" db="EMBL/GenBank/DDBJ databases">
        <authorList>
            <person name="Yamashiro T."/>
            <person name="Shiraishi A."/>
            <person name="Satake H."/>
            <person name="Nakayama K."/>
        </authorList>
    </citation>
    <scope>NUCLEOTIDE SEQUENCE</scope>
</reference>
<gene>
    <name evidence="2" type="ORF">Tco_0992168</name>
</gene>
<dbReference type="InterPro" id="IPR009057">
    <property type="entry name" value="Homeodomain-like_sf"/>
</dbReference>
<evidence type="ECO:0000313" key="3">
    <source>
        <dbReference type="Proteomes" id="UP001151760"/>
    </source>
</evidence>
<feature type="compositionally biased region" description="Basic and acidic residues" evidence="1">
    <location>
        <begin position="121"/>
        <end position="139"/>
    </location>
</feature>
<accession>A0ABQ5F245</accession>
<dbReference type="Proteomes" id="UP001151760">
    <property type="component" value="Unassembled WGS sequence"/>
</dbReference>
<organism evidence="2 3">
    <name type="scientific">Tanacetum coccineum</name>
    <dbReference type="NCBI Taxonomy" id="301880"/>
    <lineage>
        <taxon>Eukaryota</taxon>
        <taxon>Viridiplantae</taxon>
        <taxon>Streptophyta</taxon>
        <taxon>Embryophyta</taxon>
        <taxon>Tracheophyta</taxon>
        <taxon>Spermatophyta</taxon>
        <taxon>Magnoliopsida</taxon>
        <taxon>eudicotyledons</taxon>
        <taxon>Gunneridae</taxon>
        <taxon>Pentapetalae</taxon>
        <taxon>asterids</taxon>
        <taxon>campanulids</taxon>
        <taxon>Asterales</taxon>
        <taxon>Asteraceae</taxon>
        <taxon>Asteroideae</taxon>
        <taxon>Anthemideae</taxon>
        <taxon>Anthemidinae</taxon>
        <taxon>Tanacetum</taxon>
    </lineage>
</organism>
<name>A0ABQ5F245_9ASTR</name>
<evidence type="ECO:0000256" key="1">
    <source>
        <dbReference type="SAM" id="MobiDB-lite"/>
    </source>
</evidence>
<proteinExistence type="predicted"/>
<dbReference type="PANTHER" id="PTHR14000">
    <property type="entry name" value="FINGER CCCH DOMAIN PROTEIN, PUTATIVE (DUF3755)-RELATED"/>
    <property type="match status" value="1"/>
</dbReference>
<sequence length="215" mass="24098">MENSNDNGTVVAASNNMSNVGDHSVVSENPAVGPTQRALKHKIELSVNWSREEQSLLEELLARYASDTAILRYSKIALQLQDKTIRDVALRSRWMLNKEIKKKEIRKQIKDKSNSSRRHKEIKEKPVNQEADPSFHAESNDNGLPDAQPSTSMDNDDVISIAIGGVTGQLLDHINRAMDQVYANFSTFRENSDLLEIKSLAGDTFEDATYARQAQ</sequence>